<evidence type="ECO:0000313" key="2">
    <source>
        <dbReference type="Proteomes" id="UP000325081"/>
    </source>
</evidence>
<comment type="caution">
    <text evidence="1">The sequence shown here is derived from an EMBL/GenBank/DDBJ whole genome shotgun (WGS) entry which is preliminary data.</text>
</comment>
<proteinExistence type="predicted"/>
<name>A0A5A7PPM6_STRAF</name>
<protein>
    <submittedName>
        <fullName evidence="1">Ribulose bisphosphate carboxylase small chain</fullName>
    </submittedName>
</protein>
<gene>
    <name evidence="1" type="ORF">STAS_10800</name>
</gene>
<dbReference type="Proteomes" id="UP000325081">
    <property type="component" value="Unassembled WGS sequence"/>
</dbReference>
<evidence type="ECO:0000313" key="1">
    <source>
        <dbReference type="EMBL" id="GER34561.1"/>
    </source>
</evidence>
<reference evidence="2" key="1">
    <citation type="journal article" date="2019" name="Curr. Biol.">
        <title>Genome Sequence of Striga asiatica Provides Insight into the Evolution of Plant Parasitism.</title>
        <authorList>
            <person name="Yoshida S."/>
            <person name="Kim S."/>
            <person name="Wafula E.K."/>
            <person name="Tanskanen J."/>
            <person name="Kim Y.M."/>
            <person name="Honaas L."/>
            <person name="Yang Z."/>
            <person name="Spallek T."/>
            <person name="Conn C.E."/>
            <person name="Ichihashi Y."/>
            <person name="Cheong K."/>
            <person name="Cui S."/>
            <person name="Der J.P."/>
            <person name="Gundlach H."/>
            <person name="Jiao Y."/>
            <person name="Hori C."/>
            <person name="Ishida J.K."/>
            <person name="Kasahara H."/>
            <person name="Kiba T."/>
            <person name="Kim M.S."/>
            <person name="Koo N."/>
            <person name="Laohavisit A."/>
            <person name="Lee Y.H."/>
            <person name="Lumba S."/>
            <person name="McCourt P."/>
            <person name="Mortimer J.C."/>
            <person name="Mutuku J.M."/>
            <person name="Nomura T."/>
            <person name="Sasaki-Sekimoto Y."/>
            <person name="Seto Y."/>
            <person name="Wang Y."/>
            <person name="Wakatake T."/>
            <person name="Sakakibara H."/>
            <person name="Demura T."/>
            <person name="Yamaguchi S."/>
            <person name="Yoneyama K."/>
            <person name="Manabe R.I."/>
            <person name="Nelson D.C."/>
            <person name="Schulman A.H."/>
            <person name="Timko M.P."/>
            <person name="dePamphilis C.W."/>
            <person name="Choi D."/>
            <person name="Shirasu K."/>
        </authorList>
    </citation>
    <scope>NUCLEOTIDE SEQUENCE [LARGE SCALE GENOMIC DNA]</scope>
    <source>
        <strain evidence="2">cv. UVA1</strain>
    </source>
</reference>
<organism evidence="1 2">
    <name type="scientific">Striga asiatica</name>
    <name type="common">Asiatic witchweed</name>
    <name type="synonym">Buchnera asiatica</name>
    <dbReference type="NCBI Taxonomy" id="4170"/>
    <lineage>
        <taxon>Eukaryota</taxon>
        <taxon>Viridiplantae</taxon>
        <taxon>Streptophyta</taxon>
        <taxon>Embryophyta</taxon>
        <taxon>Tracheophyta</taxon>
        <taxon>Spermatophyta</taxon>
        <taxon>Magnoliopsida</taxon>
        <taxon>eudicotyledons</taxon>
        <taxon>Gunneridae</taxon>
        <taxon>Pentapetalae</taxon>
        <taxon>asterids</taxon>
        <taxon>lamiids</taxon>
        <taxon>Lamiales</taxon>
        <taxon>Orobanchaceae</taxon>
        <taxon>Buchnereae</taxon>
        <taxon>Striga</taxon>
    </lineage>
</organism>
<accession>A0A5A7PPM6</accession>
<sequence length="249" mass="27539">MAKPMNYNIIRSCIRRVAFSQHLLKHHNSIFHTVLLAQYLNQGIVSGDRREHTSFTHLIKYLFRPFHLTRNAKSVNHSRVAHDINFYLSPFHLQEKFPPFFDLPCPKITLEQCIIRGQGWLQTPLDHLLHDFQGAWENVEEGVERVQILLAAVLVHGQEHLDGLVGFSGGNVPLGDYGEGFGGGAQFHGPHSAHEGPRGLVVPQSGGDVDGVVEGGGGVAVRGVVPVEEVEELEGFGAMVPETFEDCLD</sequence>
<keyword evidence="2" id="KW-1185">Reference proteome</keyword>
<dbReference type="EMBL" id="BKCP01004916">
    <property type="protein sequence ID" value="GER34561.1"/>
    <property type="molecule type" value="Genomic_DNA"/>
</dbReference>
<dbReference type="AlphaFoldDB" id="A0A5A7PPM6"/>